<dbReference type="AlphaFoldDB" id="A0AAW0Q634"/>
<gene>
    <name evidence="2" type="ORF">PG999_014532</name>
</gene>
<comment type="caution">
    <text evidence="2">The sequence shown here is derived from an EMBL/GenBank/DDBJ whole genome shotgun (WGS) entry which is preliminary data.</text>
</comment>
<dbReference type="Proteomes" id="UP001392437">
    <property type="component" value="Unassembled WGS sequence"/>
</dbReference>
<dbReference type="EMBL" id="JAQQWP010000012">
    <property type="protein sequence ID" value="KAK8092945.1"/>
    <property type="molecule type" value="Genomic_DNA"/>
</dbReference>
<feature type="domain" description="Peptidase A1" evidence="1">
    <location>
        <begin position="33"/>
        <end position="415"/>
    </location>
</feature>
<keyword evidence="3" id="KW-1185">Reference proteome</keyword>
<proteinExistence type="predicted"/>
<reference evidence="2 3" key="1">
    <citation type="submission" date="2023-01" db="EMBL/GenBank/DDBJ databases">
        <title>Analysis of 21 Apiospora genomes using comparative genomics revels a genus with tremendous synthesis potential of carbohydrate active enzymes and secondary metabolites.</title>
        <authorList>
            <person name="Sorensen T."/>
        </authorList>
    </citation>
    <scope>NUCLEOTIDE SEQUENCE [LARGE SCALE GENOMIC DNA]</scope>
    <source>
        <strain evidence="2 3">CBS 117206</strain>
    </source>
</reference>
<dbReference type="InterPro" id="IPR034164">
    <property type="entry name" value="Pepsin-like_dom"/>
</dbReference>
<evidence type="ECO:0000313" key="3">
    <source>
        <dbReference type="Proteomes" id="UP001392437"/>
    </source>
</evidence>
<dbReference type="SUPFAM" id="SSF50630">
    <property type="entry name" value="Acid proteases"/>
    <property type="match status" value="1"/>
</dbReference>
<sequence>MKANLLVSAGAASAAIPTVHMPINFKYGADSKISTDLKLPYSDTTIEVCYDLGSSDFWMFHPNAIQNWGANCLSCQGQCNRTVPDSGVYDPSKSSSASEVGPWDALYGYGGGLAKGYRTDGVVNDTFTFGNEAGYSTVVPDVQVALAFYLQQRIKDPKGECDPVPKYDFSIMGISPYYTSPKPNIENTTGPSFRQNLLQQGLVANTVQSLWFEKAPAKLEDTYTGSGLQGGIDLSKFTGPLVKIPSIPATDISYGAAGYYTYQPNLTFVADGAHVDLPVDRSGRATDNECIIDSGAVSDGFAPIDQARFLNVTGLAYNPKRPDPGQMLSWPGACDTIPTDGEQAFLQYSFASVDGKSSIEIDMPLRSYARQQLPEDVEIGWCTMRMYLGSCLLAAPFSTRAFFAADDARLELALAKGGVAERGSGVDYSQVVDRIP</sequence>
<evidence type="ECO:0000313" key="2">
    <source>
        <dbReference type="EMBL" id="KAK8092945.1"/>
    </source>
</evidence>
<dbReference type="InterPro" id="IPR033121">
    <property type="entry name" value="PEPTIDASE_A1"/>
</dbReference>
<dbReference type="Gene3D" id="2.40.70.10">
    <property type="entry name" value="Acid Proteases"/>
    <property type="match status" value="1"/>
</dbReference>
<evidence type="ECO:0000259" key="1">
    <source>
        <dbReference type="PROSITE" id="PS51767"/>
    </source>
</evidence>
<dbReference type="PROSITE" id="PS51767">
    <property type="entry name" value="PEPTIDASE_A1"/>
    <property type="match status" value="1"/>
</dbReference>
<name>A0AAW0Q634_9PEZI</name>
<accession>A0AAW0Q634</accession>
<dbReference type="InterPro" id="IPR021109">
    <property type="entry name" value="Peptidase_aspartic_dom_sf"/>
</dbReference>
<dbReference type="CDD" id="cd05471">
    <property type="entry name" value="pepsin_like"/>
    <property type="match status" value="1"/>
</dbReference>
<dbReference type="Pfam" id="PF00026">
    <property type="entry name" value="Asp"/>
    <property type="match status" value="1"/>
</dbReference>
<protein>
    <submittedName>
        <fullName evidence="2">Aspartic peptidase domain-containing protein</fullName>
    </submittedName>
</protein>
<organism evidence="2 3">
    <name type="scientific">Apiospora kogelbergensis</name>
    <dbReference type="NCBI Taxonomy" id="1337665"/>
    <lineage>
        <taxon>Eukaryota</taxon>
        <taxon>Fungi</taxon>
        <taxon>Dikarya</taxon>
        <taxon>Ascomycota</taxon>
        <taxon>Pezizomycotina</taxon>
        <taxon>Sordariomycetes</taxon>
        <taxon>Xylariomycetidae</taxon>
        <taxon>Amphisphaeriales</taxon>
        <taxon>Apiosporaceae</taxon>
        <taxon>Apiospora</taxon>
    </lineage>
</organism>